<dbReference type="OrthoDB" id="9792592at2"/>
<keyword evidence="7" id="KW-1185">Reference proteome</keyword>
<keyword evidence="6" id="KW-0560">Oxidoreductase</keyword>
<dbReference type="InterPro" id="IPR036188">
    <property type="entry name" value="FAD/NAD-bd_sf"/>
</dbReference>
<dbReference type="EMBL" id="AMGM01000031">
    <property type="protein sequence ID" value="EKB49186.1"/>
    <property type="molecule type" value="Genomic_DNA"/>
</dbReference>
<feature type="domain" description="FAD/NAD(P)-binding" evidence="5">
    <location>
        <begin position="5"/>
        <end position="294"/>
    </location>
</feature>
<keyword evidence="4" id="KW-0274">FAD</keyword>
<dbReference type="PANTHER" id="PTHR43429">
    <property type="entry name" value="PYRIDINE NUCLEOTIDE-DISULFIDE OXIDOREDUCTASE DOMAIN-CONTAINING"/>
    <property type="match status" value="1"/>
</dbReference>
<organism evidence="6 7">
    <name type="scientific">Cecembia lonarensis (strain CCUG 58316 / KCTC 22772 / LW9)</name>
    <dbReference type="NCBI Taxonomy" id="1225176"/>
    <lineage>
        <taxon>Bacteria</taxon>
        <taxon>Pseudomonadati</taxon>
        <taxon>Bacteroidota</taxon>
        <taxon>Cytophagia</taxon>
        <taxon>Cytophagales</taxon>
        <taxon>Cyclobacteriaceae</taxon>
        <taxon>Cecembia</taxon>
    </lineage>
</organism>
<dbReference type="RefSeq" id="WP_009185227.1">
    <property type="nucleotide sequence ID" value="NZ_AMGM01000031.1"/>
</dbReference>
<keyword evidence="3" id="KW-0285">Flavoprotein</keyword>
<dbReference type="PRINTS" id="PR00368">
    <property type="entry name" value="FADPNR"/>
</dbReference>
<proteinExistence type="inferred from homology"/>
<comment type="caution">
    <text evidence="6">The sequence shown here is derived from an EMBL/GenBank/DDBJ whole genome shotgun (WGS) entry which is preliminary data.</text>
</comment>
<name>K1L303_CECL9</name>
<evidence type="ECO:0000256" key="2">
    <source>
        <dbReference type="ARBA" id="ARBA00006442"/>
    </source>
</evidence>
<dbReference type="AlphaFoldDB" id="K1L303"/>
<dbReference type="EC" id="1.18.1.-" evidence="6"/>
<dbReference type="Proteomes" id="UP000004478">
    <property type="component" value="Unassembled WGS sequence"/>
</dbReference>
<evidence type="ECO:0000256" key="3">
    <source>
        <dbReference type="ARBA" id="ARBA00022630"/>
    </source>
</evidence>
<dbReference type="PANTHER" id="PTHR43429:SF3">
    <property type="entry name" value="NITRITE REDUCTASE [NAD(P)H]"/>
    <property type="match status" value="1"/>
</dbReference>
<evidence type="ECO:0000259" key="5">
    <source>
        <dbReference type="Pfam" id="PF07992"/>
    </source>
</evidence>
<evidence type="ECO:0000313" key="6">
    <source>
        <dbReference type="EMBL" id="EKB49186.1"/>
    </source>
</evidence>
<dbReference type="PATRIC" id="fig|1225176.3.peg.2345"/>
<accession>K1L303</accession>
<gene>
    <name evidence="6" type="primary">thcD_2</name>
    <name evidence="6" type="ORF">B879_02197</name>
</gene>
<dbReference type="PRINTS" id="PR00411">
    <property type="entry name" value="PNDRDTASEI"/>
</dbReference>
<evidence type="ECO:0000256" key="4">
    <source>
        <dbReference type="ARBA" id="ARBA00022827"/>
    </source>
</evidence>
<dbReference type="InterPro" id="IPR050260">
    <property type="entry name" value="FAD-bd_OxRdtase"/>
</dbReference>
<dbReference type="Gene3D" id="3.50.50.60">
    <property type="entry name" value="FAD/NAD(P)-binding domain"/>
    <property type="match status" value="2"/>
</dbReference>
<reference evidence="6 7" key="1">
    <citation type="journal article" date="2012" name="J. Bacteriol.">
        <title>Draft Genome Sequence of Cecembia lonarensis Strain LW9T, Isolated from Lonar Lake, a Haloalkaline Lake in India.</title>
        <authorList>
            <person name="Shivaji S."/>
            <person name="Ara S."/>
            <person name="Singh A."/>
            <person name="Pinnaka A.K."/>
        </authorList>
    </citation>
    <scope>NUCLEOTIDE SEQUENCE [LARGE SCALE GENOMIC DNA]</scope>
    <source>
        <strain evidence="6 7">LW9</strain>
    </source>
</reference>
<evidence type="ECO:0000256" key="1">
    <source>
        <dbReference type="ARBA" id="ARBA00001974"/>
    </source>
</evidence>
<dbReference type="GO" id="GO:0016491">
    <property type="term" value="F:oxidoreductase activity"/>
    <property type="evidence" value="ECO:0007669"/>
    <property type="project" value="UniProtKB-KW"/>
</dbReference>
<comment type="similarity">
    <text evidence="2">Belongs to the FAD-dependent oxidoreductase family.</text>
</comment>
<dbReference type="SUPFAM" id="SSF51905">
    <property type="entry name" value="FAD/NAD(P)-binding domain"/>
    <property type="match status" value="1"/>
</dbReference>
<protein>
    <submittedName>
        <fullName evidence="6">Rhodocoxin reductase</fullName>
        <ecNumber evidence="6">1.18.1.-</ecNumber>
    </submittedName>
</protein>
<dbReference type="Pfam" id="PF07992">
    <property type="entry name" value="Pyr_redox_2"/>
    <property type="match status" value="1"/>
</dbReference>
<dbReference type="InterPro" id="IPR023753">
    <property type="entry name" value="FAD/NAD-binding_dom"/>
</dbReference>
<sequence length="450" mass="51888">MSKRKIVIIGNGISGITCARNIRKNDEQADILVISGETKYFYSRTALMYIYMGHMKFEHTKPYEDWFWEKNRIDLLQAWIELVDFQQKKLICHNGDTIHYDHLILATGSKPAILDWPGKQLNGVQGLYSYQDLELMAEKTKGIKSAVVVGGGLIGIEMAEMLASRKIHVTFIVRESNFWDNVLPKEEAMLINKHIREHGIDLRLSTELDEILDDGKGNVKAIRTKNGDTVSCEFVGITIGVIPNIDFLRDTDLELGKGILVDTYFRTNLANVYAIGDCAEFRDSIGENRKKIEQVWYTGRMHGESLAHNLSSARVMPYQPGVWFNSAKFFDIEYQTYGNVPPQIEEDSETFYWEDKSGKVAIRFNYLKHSECFQGVNAFGWRLRHEFFDRAISEKWTIDRVIGQLDKSSFNPEFYKPYHRLVLDAYNKTRGKAVKFRKTSFFHKLIGSRA</sequence>
<evidence type="ECO:0000313" key="7">
    <source>
        <dbReference type="Proteomes" id="UP000004478"/>
    </source>
</evidence>
<comment type="cofactor">
    <cofactor evidence="1">
        <name>FAD</name>
        <dbReference type="ChEBI" id="CHEBI:57692"/>
    </cofactor>
</comment>